<name>A0A914PVY8_9BILA</name>
<evidence type="ECO:0000313" key="2">
    <source>
        <dbReference type="WBParaSite" id="PDA_v2.g2050.t1"/>
    </source>
</evidence>
<dbReference type="WBParaSite" id="PDA_v2.g2050.t1">
    <property type="protein sequence ID" value="PDA_v2.g2050.t1"/>
    <property type="gene ID" value="PDA_v2.g2050"/>
</dbReference>
<dbReference type="AlphaFoldDB" id="A0A914PVY8"/>
<organism evidence="1 2">
    <name type="scientific">Panagrolaimus davidi</name>
    <dbReference type="NCBI Taxonomy" id="227884"/>
    <lineage>
        <taxon>Eukaryota</taxon>
        <taxon>Metazoa</taxon>
        <taxon>Ecdysozoa</taxon>
        <taxon>Nematoda</taxon>
        <taxon>Chromadorea</taxon>
        <taxon>Rhabditida</taxon>
        <taxon>Tylenchina</taxon>
        <taxon>Panagrolaimomorpha</taxon>
        <taxon>Panagrolaimoidea</taxon>
        <taxon>Panagrolaimidae</taxon>
        <taxon>Panagrolaimus</taxon>
    </lineage>
</organism>
<accession>A0A914PVY8</accession>
<dbReference type="Proteomes" id="UP000887578">
    <property type="component" value="Unplaced"/>
</dbReference>
<sequence>MIENVVVAEKSDDKNDDETISIDKEPEYLQISPRKSHISRIGKLPPFKNLEIRSTKNEESFVLSDAELIDLIVEEASEDLNGLPQSNHDSDNLQQRQKRGWFKKIWRSVEKRFKEVLPVALVAALG</sequence>
<evidence type="ECO:0000313" key="1">
    <source>
        <dbReference type="Proteomes" id="UP000887578"/>
    </source>
</evidence>
<proteinExistence type="predicted"/>
<protein>
    <submittedName>
        <fullName evidence="2">Uncharacterized protein</fullName>
    </submittedName>
</protein>
<keyword evidence="1" id="KW-1185">Reference proteome</keyword>
<reference evidence="2" key="1">
    <citation type="submission" date="2022-11" db="UniProtKB">
        <authorList>
            <consortium name="WormBaseParasite"/>
        </authorList>
    </citation>
    <scope>IDENTIFICATION</scope>
</reference>